<dbReference type="InterPro" id="IPR015797">
    <property type="entry name" value="NUDIX_hydrolase-like_dom_sf"/>
</dbReference>
<evidence type="ECO:0000256" key="1">
    <source>
        <dbReference type="ARBA" id="ARBA00022801"/>
    </source>
</evidence>
<reference evidence="4" key="1">
    <citation type="submission" date="2023-06" db="EMBL/GenBank/DDBJ databases">
        <title>Genomic analysis of the entomopathogenic nematode Steinernema hermaphroditum.</title>
        <authorList>
            <person name="Schwarz E.M."/>
            <person name="Heppert J.K."/>
            <person name="Baniya A."/>
            <person name="Schwartz H.T."/>
            <person name="Tan C.-H."/>
            <person name="Antoshechkin I."/>
            <person name="Sternberg P.W."/>
            <person name="Goodrich-Blair H."/>
            <person name="Dillman A.R."/>
        </authorList>
    </citation>
    <scope>NUCLEOTIDE SEQUENCE</scope>
    <source>
        <strain evidence="4">PS9179</strain>
        <tissue evidence="4">Whole animal</tissue>
    </source>
</reference>
<dbReference type="PANTHER" id="PTHR11839">
    <property type="entry name" value="UDP/ADP-SUGAR PYROPHOSPHATASE"/>
    <property type="match status" value="1"/>
</dbReference>
<dbReference type="SUPFAM" id="SSF55811">
    <property type="entry name" value="Nudix"/>
    <property type="match status" value="1"/>
</dbReference>
<name>A0AA39HEM2_9BILA</name>
<dbReference type="PROSITE" id="PS00893">
    <property type="entry name" value="NUDIX_BOX"/>
    <property type="match status" value="1"/>
</dbReference>
<dbReference type="Gene3D" id="3.90.79.10">
    <property type="entry name" value="Nucleoside Triphosphate Pyrophosphohydrolase"/>
    <property type="match status" value="1"/>
</dbReference>
<keyword evidence="1 2" id="KW-0378">Hydrolase</keyword>
<comment type="caution">
    <text evidence="4">The sequence shown here is derived from an EMBL/GenBank/DDBJ whole genome shotgun (WGS) entry which is preliminary data.</text>
</comment>
<sequence length="222" mass="24653">MAAETPKHLEAGECPFDLSESRVVFEGRWLVAREVDFRHRANGESGVWQSAHRPTKATVAEVQGVDVIAILKRAGKRFFVLVKQYRIPVGTWCIEFPAGLIDTNETAETAALRELKEETGFQGCVIERSNGIQPLDPGLCDDSCQFVMAEIDGDAPENANPKQNLDSAESIEVVLVECDKLLEFVRAHERRFRVEAMLYSFAIGFAMSRQMPPSLNGLPKTG</sequence>
<protein>
    <recommendedName>
        <fullName evidence="3">Nudix hydrolase domain-containing protein</fullName>
    </recommendedName>
</protein>
<dbReference type="Proteomes" id="UP001175271">
    <property type="component" value="Unassembled WGS sequence"/>
</dbReference>
<dbReference type="PANTHER" id="PTHR11839:SF1">
    <property type="entry name" value="ADP-SUGAR PYROPHOSPHATASE"/>
    <property type="match status" value="1"/>
</dbReference>
<dbReference type="InterPro" id="IPR020084">
    <property type="entry name" value="NUDIX_hydrolase_CS"/>
</dbReference>
<dbReference type="EMBL" id="JAUCMV010000004">
    <property type="protein sequence ID" value="KAK0404437.1"/>
    <property type="molecule type" value="Genomic_DNA"/>
</dbReference>
<dbReference type="CDD" id="cd18888">
    <property type="entry name" value="NUDIX_ADPRase_Nudt5"/>
    <property type="match status" value="1"/>
</dbReference>
<evidence type="ECO:0000259" key="3">
    <source>
        <dbReference type="PROSITE" id="PS51462"/>
    </source>
</evidence>
<evidence type="ECO:0000313" key="5">
    <source>
        <dbReference type="Proteomes" id="UP001175271"/>
    </source>
</evidence>
<keyword evidence="5" id="KW-1185">Reference proteome</keyword>
<dbReference type="GO" id="GO:0006753">
    <property type="term" value="P:nucleoside phosphate metabolic process"/>
    <property type="evidence" value="ECO:0007669"/>
    <property type="project" value="TreeGrafter"/>
</dbReference>
<dbReference type="GO" id="GO:0005634">
    <property type="term" value="C:nucleus"/>
    <property type="evidence" value="ECO:0007669"/>
    <property type="project" value="TreeGrafter"/>
</dbReference>
<dbReference type="GO" id="GO:0019693">
    <property type="term" value="P:ribose phosphate metabolic process"/>
    <property type="evidence" value="ECO:0007669"/>
    <property type="project" value="TreeGrafter"/>
</dbReference>
<comment type="similarity">
    <text evidence="2">Belongs to the Nudix hydrolase family.</text>
</comment>
<dbReference type="GO" id="GO:0047631">
    <property type="term" value="F:ADP-ribose diphosphatase activity"/>
    <property type="evidence" value="ECO:0007669"/>
    <property type="project" value="TreeGrafter"/>
</dbReference>
<dbReference type="PRINTS" id="PR00502">
    <property type="entry name" value="NUDIXFAMILY"/>
</dbReference>
<gene>
    <name evidence="4" type="ORF">QR680_017453</name>
</gene>
<evidence type="ECO:0000313" key="4">
    <source>
        <dbReference type="EMBL" id="KAK0404437.1"/>
    </source>
</evidence>
<feature type="domain" description="Nudix hydrolase" evidence="3">
    <location>
        <begin position="60"/>
        <end position="198"/>
    </location>
</feature>
<dbReference type="PROSITE" id="PS51462">
    <property type="entry name" value="NUDIX"/>
    <property type="match status" value="1"/>
</dbReference>
<dbReference type="AlphaFoldDB" id="A0AA39HEM2"/>
<dbReference type="InterPro" id="IPR020476">
    <property type="entry name" value="Nudix_hydrolase"/>
</dbReference>
<dbReference type="Pfam" id="PF00293">
    <property type="entry name" value="NUDIX"/>
    <property type="match status" value="1"/>
</dbReference>
<accession>A0AA39HEM2</accession>
<evidence type="ECO:0000256" key="2">
    <source>
        <dbReference type="RuleBase" id="RU003476"/>
    </source>
</evidence>
<dbReference type="InterPro" id="IPR000086">
    <property type="entry name" value="NUDIX_hydrolase_dom"/>
</dbReference>
<organism evidence="4 5">
    <name type="scientific">Steinernema hermaphroditum</name>
    <dbReference type="NCBI Taxonomy" id="289476"/>
    <lineage>
        <taxon>Eukaryota</taxon>
        <taxon>Metazoa</taxon>
        <taxon>Ecdysozoa</taxon>
        <taxon>Nematoda</taxon>
        <taxon>Chromadorea</taxon>
        <taxon>Rhabditida</taxon>
        <taxon>Tylenchina</taxon>
        <taxon>Panagrolaimomorpha</taxon>
        <taxon>Strongyloidoidea</taxon>
        <taxon>Steinernematidae</taxon>
        <taxon>Steinernema</taxon>
    </lineage>
</organism>
<proteinExistence type="inferred from homology"/>